<comment type="similarity">
    <text evidence="1">Belongs to the PhzF family.</text>
</comment>
<dbReference type="NCBIfam" id="TIGR00654">
    <property type="entry name" value="PhzF_family"/>
    <property type="match status" value="1"/>
</dbReference>
<evidence type="ECO:0000313" key="4">
    <source>
        <dbReference type="Proteomes" id="UP000319212"/>
    </source>
</evidence>
<evidence type="ECO:0000256" key="1">
    <source>
        <dbReference type="ARBA" id="ARBA00008270"/>
    </source>
</evidence>
<evidence type="ECO:0000256" key="2">
    <source>
        <dbReference type="PIRSR" id="PIRSR016184-1"/>
    </source>
</evidence>
<accession>A0A502DEJ5</accession>
<dbReference type="AlphaFoldDB" id="A0A502DEJ5"/>
<organism evidence="3 4">
    <name type="scientific">Variovorax guangxiensis</name>
    <dbReference type="NCBI Taxonomy" id="1775474"/>
    <lineage>
        <taxon>Bacteria</taxon>
        <taxon>Pseudomonadati</taxon>
        <taxon>Pseudomonadota</taxon>
        <taxon>Betaproteobacteria</taxon>
        <taxon>Burkholderiales</taxon>
        <taxon>Comamonadaceae</taxon>
        <taxon>Variovorax</taxon>
    </lineage>
</organism>
<gene>
    <name evidence="3" type="ORF">EAH82_21050</name>
</gene>
<reference evidence="3 4" key="1">
    <citation type="journal article" date="2019" name="Environ. Microbiol.">
        <title>Species interactions and distinct microbial communities in high Arctic permafrost affected cryosols are associated with the CH4 and CO2 gas fluxes.</title>
        <authorList>
            <person name="Altshuler I."/>
            <person name="Hamel J."/>
            <person name="Turney S."/>
            <person name="Magnuson E."/>
            <person name="Levesque R."/>
            <person name="Greer C."/>
            <person name="Whyte L.G."/>
        </authorList>
    </citation>
    <scope>NUCLEOTIDE SEQUENCE [LARGE SCALE GENOMIC DNA]</scope>
    <source>
        <strain evidence="3 4">S06.C</strain>
    </source>
</reference>
<dbReference type="Pfam" id="PF02567">
    <property type="entry name" value="PhzC-PhzF"/>
    <property type="match status" value="2"/>
</dbReference>
<sequence>MKHRPFQQVDVFTAVPYRGNPLAVVLDGTDLDDAALQRFAQWTNLSETTFLLPPTDPAADYRVRIFTPGSELPFAGHPTLGSCHAWLRAGGKAKSGDRVVQQSAVGLVPIRRDGDRLAFAAPPVKRSAPSPSVLARVAAALGLKAAQIRNAQMLDNGPVWMGLLLDDVDTVLALKPDHRALKELRQKVGVAALTNASHAEAEAPTLIGRSNRESRAFGGRAQPTPIGLEVRAFAAPIGVEEDPVTGSFNASIAQWLIADGHLPERYIAGQGQCMGRDGRVHVERDADSQVWVGGDAVTCIEGSVHL</sequence>
<name>A0A502DEJ5_9BURK</name>
<dbReference type="OrthoDB" id="9788221at2"/>
<dbReference type="EMBL" id="RCZI01000011">
    <property type="protein sequence ID" value="TPG22849.1"/>
    <property type="molecule type" value="Genomic_DNA"/>
</dbReference>
<feature type="active site" evidence="2">
    <location>
        <position position="47"/>
    </location>
</feature>
<dbReference type="PANTHER" id="PTHR13774:SF32">
    <property type="entry name" value="ANTISENSE-ENHANCING SEQUENCE 1"/>
    <property type="match status" value="1"/>
</dbReference>
<dbReference type="Proteomes" id="UP000319212">
    <property type="component" value="Unassembled WGS sequence"/>
</dbReference>
<dbReference type="Gene3D" id="3.10.310.10">
    <property type="entry name" value="Diaminopimelate Epimerase, Chain A, domain 1"/>
    <property type="match status" value="2"/>
</dbReference>
<dbReference type="PIRSF" id="PIRSF016184">
    <property type="entry name" value="PhzC_PhzF"/>
    <property type="match status" value="1"/>
</dbReference>
<dbReference type="SUPFAM" id="SSF54506">
    <property type="entry name" value="Diaminopimelate epimerase-like"/>
    <property type="match status" value="1"/>
</dbReference>
<dbReference type="RefSeq" id="WP_140845172.1">
    <property type="nucleotide sequence ID" value="NZ_RCZI01000011.1"/>
</dbReference>
<dbReference type="InterPro" id="IPR003719">
    <property type="entry name" value="Phenazine_PhzF-like"/>
</dbReference>
<proteinExistence type="inferred from homology"/>
<evidence type="ECO:0000313" key="3">
    <source>
        <dbReference type="EMBL" id="TPG22849.1"/>
    </source>
</evidence>
<dbReference type="PANTHER" id="PTHR13774">
    <property type="entry name" value="PHENAZINE BIOSYNTHESIS PROTEIN"/>
    <property type="match status" value="1"/>
</dbReference>
<dbReference type="GO" id="GO:0005737">
    <property type="term" value="C:cytoplasm"/>
    <property type="evidence" value="ECO:0007669"/>
    <property type="project" value="TreeGrafter"/>
</dbReference>
<protein>
    <submittedName>
        <fullName evidence="3">PhzF family phenazine biosynthesis protein</fullName>
    </submittedName>
</protein>
<comment type="caution">
    <text evidence="3">The sequence shown here is derived from an EMBL/GenBank/DDBJ whole genome shotgun (WGS) entry which is preliminary data.</text>
</comment>
<dbReference type="GO" id="GO:0016853">
    <property type="term" value="F:isomerase activity"/>
    <property type="evidence" value="ECO:0007669"/>
    <property type="project" value="TreeGrafter"/>
</dbReference>